<feature type="compositionally biased region" description="Polar residues" evidence="2">
    <location>
        <begin position="328"/>
        <end position="340"/>
    </location>
</feature>
<feature type="compositionally biased region" description="Basic and acidic residues" evidence="2">
    <location>
        <begin position="522"/>
        <end position="532"/>
    </location>
</feature>
<protein>
    <submittedName>
        <fullName evidence="3">Uncharacterized protein</fullName>
    </submittedName>
</protein>
<keyword evidence="1" id="KW-0175">Coiled coil</keyword>
<organism evidence="3 4">
    <name type="scientific">Mortierella polycephala</name>
    <dbReference type="NCBI Taxonomy" id="41804"/>
    <lineage>
        <taxon>Eukaryota</taxon>
        <taxon>Fungi</taxon>
        <taxon>Fungi incertae sedis</taxon>
        <taxon>Mucoromycota</taxon>
        <taxon>Mortierellomycotina</taxon>
        <taxon>Mortierellomycetes</taxon>
        <taxon>Mortierellales</taxon>
        <taxon>Mortierellaceae</taxon>
        <taxon>Mortierella</taxon>
    </lineage>
</organism>
<feature type="compositionally biased region" description="Acidic residues" evidence="2">
    <location>
        <begin position="354"/>
        <end position="364"/>
    </location>
</feature>
<gene>
    <name evidence="3" type="ORF">BG011_009025</name>
</gene>
<feature type="region of interest" description="Disordered" evidence="2">
    <location>
        <begin position="493"/>
        <end position="532"/>
    </location>
</feature>
<feature type="region of interest" description="Disordered" evidence="2">
    <location>
        <begin position="304"/>
        <end position="385"/>
    </location>
</feature>
<evidence type="ECO:0000256" key="1">
    <source>
        <dbReference type="SAM" id="Coils"/>
    </source>
</evidence>
<accession>A0A9P6PLY4</accession>
<feature type="compositionally biased region" description="Low complexity" evidence="2">
    <location>
        <begin position="78"/>
        <end position="141"/>
    </location>
</feature>
<feature type="compositionally biased region" description="Polar residues" evidence="2">
    <location>
        <begin position="143"/>
        <end position="155"/>
    </location>
</feature>
<dbReference type="AlphaFoldDB" id="A0A9P6PLY4"/>
<dbReference type="EMBL" id="JAAAJA010000780">
    <property type="protein sequence ID" value="KAG0249699.1"/>
    <property type="molecule type" value="Genomic_DNA"/>
</dbReference>
<proteinExistence type="predicted"/>
<dbReference type="Proteomes" id="UP000726737">
    <property type="component" value="Unassembled WGS sequence"/>
</dbReference>
<reference evidence="3" key="1">
    <citation type="journal article" date="2020" name="Fungal Divers.">
        <title>Resolving the Mortierellaceae phylogeny through synthesis of multi-gene phylogenetics and phylogenomics.</title>
        <authorList>
            <person name="Vandepol N."/>
            <person name="Liber J."/>
            <person name="Desiro A."/>
            <person name="Na H."/>
            <person name="Kennedy M."/>
            <person name="Barry K."/>
            <person name="Grigoriev I.V."/>
            <person name="Miller A.N."/>
            <person name="O'Donnell K."/>
            <person name="Stajich J.E."/>
            <person name="Bonito G."/>
        </authorList>
    </citation>
    <scope>NUCLEOTIDE SEQUENCE</scope>
    <source>
        <strain evidence="3">KOD948</strain>
    </source>
</reference>
<feature type="coiled-coil region" evidence="1">
    <location>
        <begin position="424"/>
        <end position="467"/>
    </location>
</feature>
<feature type="region of interest" description="Disordered" evidence="2">
    <location>
        <begin position="1"/>
        <end position="155"/>
    </location>
</feature>
<dbReference type="OrthoDB" id="2449748at2759"/>
<keyword evidence="4" id="KW-1185">Reference proteome</keyword>
<name>A0A9P6PLY4_9FUNG</name>
<evidence type="ECO:0000313" key="3">
    <source>
        <dbReference type="EMBL" id="KAG0249699.1"/>
    </source>
</evidence>
<evidence type="ECO:0000256" key="2">
    <source>
        <dbReference type="SAM" id="MobiDB-lite"/>
    </source>
</evidence>
<comment type="caution">
    <text evidence="3">The sequence shown here is derived from an EMBL/GenBank/DDBJ whole genome shotgun (WGS) entry which is preliminary data.</text>
</comment>
<feature type="compositionally biased region" description="Low complexity" evidence="2">
    <location>
        <begin position="1"/>
        <end position="55"/>
    </location>
</feature>
<evidence type="ECO:0000313" key="4">
    <source>
        <dbReference type="Proteomes" id="UP000726737"/>
    </source>
</evidence>
<sequence>MHQSQQQQRQHHSQQQQQHYQQQEQFLQQRQQQAQFPQLSSHQYQQYQPQQFYRQPVLPPSTVTVSKPVNEETEPKSPELQPQSTQSSTSSLLSSNKRKAMSSAPTAPPKAKAAKPSQTVTSSSAPSRQAVASSASPSRSRNVQRTRGSNRTAHTFSAEEKNWIVTQLQDPEVFLTLQSERGSTVRLTPKAKIYDKIVLDFNTQFDYVLIDASQIKNKIAKMRTQIKLADAKRNESGFGSTDEEQWKKLITDICPFYFELEESWSTSRGNAPTHYADSLSNLGNQLIAEYDSEPSECIDVAEGDVEQRGAGEEEEEEPLIRRSRVQPPGNTTQHQHTSRSAAHRKRPRQLEQLDQQEQEQEQEERQEVLPSTSKKSKKTKEAVQKSVAENMKNLSEVPRLGLEFEQEIRQKELEARKVKDARDNAIAMKKLDMEEKRLDMEEKRLVIEQKRQEIEQKRLEMEMVESERSHTRKMAEIQADKDVALRKVEVNALTESTSSSTLEHKHRDLDQKIAQLETTNDTSKKPFKDITK</sequence>
<feature type="compositionally biased region" description="Basic and acidic residues" evidence="2">
    <location>
        <begin position="502"/>
        <end position="511"/>
    </location>
</feature>